<proteinExistence type="predicted"/>
<name>A0A4E9EH43_GIBZA</name>
<reference evidence="3" key="1">
    <citation type="submission" date="2019-04" db="EMBL/GenBank/DDBJ databases">
        <authorList>
            <person name="Melise S."/>
            <person name="Noan J."/>
            <person name="Okalmin O."/>
        </authorList>
    </citation>
    <scope>NUCLEOTIDE SEQUENCE</scope>
    <source>
        <strain evidence="3">FN9</strain>
    </source>
</reference>
<reference evidence="2" key="2">
    <citation type="submission" date="2021-03" db="EMBL/GenBank/DDBJ databases">
        <authorList>
            <person name="Alouane T."/>
            <person name="Langin T."/>
            <person name="Bonhomme L."/>
        </authorList>
    </citation>
    <scope>NUCLEOTIDE SEQUENCE</scope>
    <source>
        <strain evidence="2">MDC_Fg202</strain>
    </source>
</reference>
<sequence>MQGGEHLTPFFELGPRIQRILQPFSVSRKVEEMQLPTADDDLNGSGDGTTLDKMCDMPSDDRRSLFSKYLVNKEKPIFVQEPIAWSDNESIRRFLLLKKFLDEDKSKKHLLLEARRVFYEENLFVVMLGGLPRFLDDMLGDWQNAVPVEMLVRDLTVKVEKDECQCGELLEYIQRLTYVSKMPQLQKVVVEWHCPIETANQDLPNDWSSLSTSESSEISGLSSSTEDGHTYDNEDFDEVSALGYLDDEAWSLNEGVEG</sequence>
<dbReference type="Proteomes" id="UP000746612">
    <property type="component" value="Unassembled WGS sequence"/>
</dbReference>
<dbReference type="AlphaFoldDB" id="A0A4E9EH43"/>
<evidence type="ECO:0000313" key="2">
    <source>
        <dbReference type="EMBL" id="CAG2003873.1"/>
    </source>
</evidence>
<dbReference type="EMBL" id="CAJPIJ010000179">
    <property type="protein sequence ID" value="CAG2003873.1"/>
    <property type="molecule type" value="Genomic_DNA"/>
</dbReference>
<evidence type="ECO:0000313" key="3">
    <source>
        <dbReference type="EMBL" id="VIO62243.1"/>
    </source>
</evidence>
<accession>A0A4E9EH43</accession>
<evidence type="ECO:0000256" key="1">
    <source>
        <dbReference type="SAM" id="MobiDB-lite"/>
    </source>
</evidence>
<gene>
    <name evidence="3" type="ORF">FUG_LOCUS471417</name>
    <name evidence="2" type="ORF">MDCFG202_LOCUS495231</name>
</gene>
<organism evidence="3">
    <name type="scientific">Gibberella zeae</name>
    <name type="common">Wheat head blight fungus</name>
    <name type="synonym">Fusarium graminearum</name>
    <dbReference type="NCBI Taxonomy" id="5518"/>
    <lineage>
        <taxon>Eukaryota</taxon>
        <taxon>Fungi</taxon>
        <taxon>Dikarya</taxon>
        <taxon>Ascomycota</taxon>
        <taxon>Pezizomycotina</taxon>
        <taxon>Sordariomycetes</taxon>
        <taxon>Hypocreomycetidae</taxon>
        <taxon>Hypocreales</taxon>
        <taxon>Nectriaceae</taxon>
        <taxon>Fusarium</taxon>
    </lineage>
</organism>
<protein>
    <submittedName>
        <fullName evidence="3">Uncharacterized protein</fullName>
    </submittedName>
</protein>
<feature type="compositionally biased region" description="Low complexity" evidence="1">
    <location>
        <begin position="208"/>
        <end position="225"/>
    </location>
</feature>
<dbReference type="EMBL" id="CAAKMV010000160">
    <property type="protein sequence ID" value="VIO62243.1"/>
    <property type="molecule type" value="Genomic_DNA"/>
</dbReference>
<feature type="region of interest" description="Disordered" evidence="1">
    <location>
        <begin position="205"/>
        <end position="233"/>
    </location>
</feature>